<proteinExistence type="predicted"/>
<evidence type="ECO:0000256" key="1">
    <source>
        <dbReference type="SAM" id="MobiDB-lite"/>
    </source>
</evidence>
<name>A0A7Y9JM09_9ACTN</name>
<evidence type="ECO:0000313" key="2">
    <source>
        <dbReference type="EMBL" id="NYD52119.1"/>
    </source>
</evidence>
<dbReference type="Proteomes" id="UP000529783">
    <property type="component" value="Unassembled WGS sequence"/>
</dbReference>
<feature type="compositionally biased region" description="Basic and acidic residues" evidence="1">
    <location>
        <begin position="11"/>
        <end position="21"/>
    </location>
</feature>
<feature type="region of interest" description="Disordered" evidence="1">
    <location>
        <begin position="1"/>
        <end position="22"/>
    </location>
</feature>
<reference evidence="2 3" key="1">
    <citation type="submission" date="2020-07" db="EMBL/GenBank/DDBJ databases">
        <title>Sequencing the genomes of 1000 actinobacteria strains.</title>
        <authorList>
            <person name="Klenk H.-P."/>
        </authorList>
    </citation>
    <scope>NUCLEOTIDE SEQUENCE [LARGE SCALE GENOMIC DNA]</scope>
    <source>
        <strain evidence="2 3">DSM 40398</strain>
    </source>
</reference>
<protein>
    <submittedName>
        <fullName evidence="2">Uncharacterized protein</fullName>
    </submittedName>
</protein>
<gene>
    <name evidence="2" type="ORF">BJY14_008102</name>
</gene>
<comment type="caution">
    <text evidence="2">The sequence shown here is derived from an EMBL/GenBank/DDBJ whole genome shotgun (WGS) entry which is preliminary data.</text>
</comment>
<feature type="compositionally biased region" description="Basic residues" evidence="1">
    <location>
        <begin position="259"/>
        <end position="269"/>
    </location>
</feature>
<evidence type="ECO:0000313" key="3">
    <source>
        <dbReference type="Proteomes" id="UP000529783"/>
    </source>
</evidence>
<sequence>MRTSAAPTPVRAREQADELESRPSSLQPVLLLGLLLPAAAAMCYPFRHRIYTAAAGLAPAPAPAPNAQAPQPARFTYRPVLDPFVTHAAGLKGPGAMSTARVLALTALDVHGDDSLVVVPRPDAITLFGLAEDELLDDAPAGLFIPGNLDAALAYLETELSIREKEGTTHGRRLLLVADCAQEAKRITALLARHPGAVFAVLLGQWTGDQATIDDEGRVEAPPAVASNFPSHLPAMSRTEARDRLLKVLARHKDTQKPPPRRRSTPRRS</sequence>
<dbReference type="EMBL" id="JACCBA010000001">
    <property type="protein sequence ID" value="NYD52119.1"/>
    <property type="molecule type" value="Genomic_DNA"/>
</dbReference>
<feature type="region of interest" description="Disordered" evidence="1">
    <location>
        <begin position="249"/>
        <end position="269"/>
    </location>
</feature>
<accession>A0A7Y9JM09</accession>
<keyword evidence="3" id="KW-1185">Reference proteome</keyword>
<dbReference type="RefSeq" id="WP_179848370.1">
    <property type="nucleotide sequence ID" value="NZ_JACCBA010000001.1"/>
</dbReference>
<organism evidence="2 3">
    <name type="scientific">Actinomadura luteofluorescens</name>
    <dbReference type="NCBI Taxonomy" id="46163"/>
    <lineage>
        <taxon>Bacteria</taxon>
        <taxon>Bacillati</taxon>
        <taxon>Actinomycetota</taxon>
        <taxon>Actinomycetes</taxon>
        <taxon>Streptosporangiales</taxon>
        <taxon>Thermomonosporaceae</taxon>
        <taxon>Actinomadura</taxon>
    </lineage>
</organism>
<dbReference type="AlphaFoldDB" id="A0A7Y9JM09"/>